<accession>A0A367FGM8</accession>
<name>A0A367FGM8_9ACTN</name>
<evidence type="ECO:0000256" key="1">
    <source>
        <dbReference type="ARBA" id="ARBA00008106"/>
    </source>
</evidence>
<dbReference type="InterPro" id="IPR006439">
    <property type="entry name" value="HAD-SF_hydro_IA"/>
</dbReference>
<evidence type="ECO:0000313" key="3">
    <source>
        <dbReference type="EMBL" id="RCG28750.1"/>
    </source>
</evidence>
<dbReference type="EMBL" id="QOIL01000013">
    <property type="protein sequence ID" value="RCG28750.1"/>
    <property type="molecule type" value="Genomic_DNA"/>
</dbReference>
<dbReference type="GO" id="GO:0019120">
    <property type="term" value="F:hydrolase activity, acting on acid halide bonds, in C-halide compounds"/>
    <property type="evidence" value="ECO:0007669"/>
    <property type="project" value="InterPro"/>
</dbReference>
<dbReference type="SFLD" id="SFLDG01129">
    <property type="entry name" value="C1.5:_HAD__Beta-PGM__Phosphata"/>
    <property type="match status" value="1"/>
</dbReference>
<protein>
    <submittedName>
        <fullName evidence="3">Haloacid dehalogenase type II</fullName>
    </submittedName>
</protein>
<dbReference type="AlphaFoldDB" id="A0A367FGM8"/>
<proteinExistence type="inferred from homology"/>
<organism evidence="3 4">
    <name type="scientific">Sphaerisporangium album</name>
    <dbReference type="NCBI Taxonomy" id="509200"/>
    <lineage>
        <taxon>Bacteria</taxon>
        <taxon>Bacillati</taxon>
        <taxon>Actinomycetota</taxon>
        <taxon>Actinomycetes</taxon>
        <taxon>Streptosporangiales</taxon>
        <taxon>Streptosporangiaceae</taxon>
        <taxon>Sphaerisporangium</taxon>
    </lineage>
</organism>
<dbReference type="InterPro" id="IPR036412">
    <property type="entry name" value="HAD-like_sf"/>
</dbReference>
<dbReference type="NCBIfam" id="TIGR01493">
    <property type="entry name" value="HAD-SF-IA-v2"/>
    <property type="match status" value="1"/>
</dbReference>
<dbReference type="PANTHER" id="PTHR43316:SF3">
    <property type="entry name" value="HALOACID DEHALOGENASE, TYPE II (AFU_ORTHOLOGUE AFUA_2G07750)-RELATED"/>
    <property type="match status" value="1"/>
</dbReference>
<dbReference type="SUPFAM" id="SSF56784">
    <property type="entry name" value="HAD-like"/>
    <property type="match status" value="1"/>
</dbReference>
<dbReference type="Gene3D" id="1.10.150.240">
    <property type="entry name" value="Putative phosphatase, domain 2"/>
    <property type="match status" value="1"/>
</dbReference>
<dbReference type="SFLD" id="SFLDS00003">
    <property type="entry name" value="Haloacid_Dehalogenase"/>
    <property type="match status" value="1"/>
</dbReference>
<evidence type="ECO:0000256" key="2">
    <source>
        <dbReference type="ARBA" id="ARBA00022801"/>
    </source>
</evidence>
<dbReference type="PRINTS" id="PR00413">
    <property type="entry name" value="HADHALOGNASE"/>
</dbReference>
<dbReference type="Gene3D" id="3.40.50.1000">
    <property type="entry name" value="HAD superfamily/HAD-like"/>
    <property type="match status" value="1"/>
</dbReference>
<dbReference type="InterPro" id="IPR006328">
    <property type="entry name" value="2-HAD"/>
</dbReference>
<dbReference type="NCBIfam" id="TIGR01428">
    <property type="entry name" value="HAD_type_II"/>
    <property type="match status" value="1"/>
</dbReference>
<reference evidence="3 4" key="1">
    <citation type="submission" date="2018-06" db="EMBL/GenBank/DDBJ databases">
        <title>Sphaerisporangium craniellae sp. nov., isolated from a marine sponge in the South China Sea.</title>
        <authorList>
            <person name="Li L."/>
        </authorList>
    </citation>
    <scope>NUCLEOTIDE SEQUENCE [LARGE SCALE GENOMIC DNA]</scope>
    <source>
        <strain evidence="3 4">CCTCC AA 208026</strain>
    </source>
</reference>
<comment type="caution">
    <text evidence="3">The sequence shown here is derived from an EMBL/GenBank/DDBJ whole genome shotgun (WGS) entry which is preliminary data.</text>
</comment>
<dbReference type="InterPro" id="IPR023198">
    <property type="entry name" value="PGP-like_dom2"/>
</dbReference>
<dbReference type="CDD" id="cd02588">
    <property type="entry name" value="HAD_L2-DEX"/>
    <property type="match status" value="1"/>
</dbReference>
<dbReference type="OrthoDB" id="3774052at2"/>
<gene>
    <name evidence="3" type="ORF">DQ384_23395</name>
</gene>
<comment type="similarity">
    <text evidence="1">Belongs to the HAD-like hydrolase superfamily. S-2-haloalkanoic acid dehalogenase family.</text>
</comment>
<dbReference type="PANTHER" id="PTHR43316">
    <property type="entry name" value="HYDROLASE, HALOACID DELAHOGENASE-RELATED"/>
    <property type="match status" value="1"/>
</dbReference>
<dbReference type="Pfam" id="PF00702">
    <property type="entry name" value="Hydrolase"/>
    <property type="match status" value="1"/>
</dbReference>
<keyword evidence="4" id="KW-1185">Reference proteome</keyword>
<evidence type="ECO:0000313" key="4">
    <source>
        <dbReference type="Proteomes" id="UP000253094"/>
    </source>
</evidence>
<sequence length="246" mass="26869">MNHHNLTTPAGSGGEWIGGEPRVLVFDVNETLIDFESMNPIFERIFGDKRVLREWLGHLIMYSMTITLSGLYEGYFTLGQGLLKMVGEIHGVHVTDGDVKEIGQAMLTMPAHPDVEQGLTRLKDAGFRLVTLTNSPANPGGPSPLEHAGLAPFFERQFTIETVRAYKPAPQVYHLVAQELAVPPSTCCMIACHVWDTVGAQSAGYTAGLITRPGNAPLPVDSLPRPNLIAPDLPGLADQLIRRRRP</sequence>
<dbReference type="Proteomes" id="UP000253094">
    <property type="component" value="Unassembled WGS sequence"/>
</dbReference>
<keyword evidence="2" id="KW-0378">Hydrolase</keyword>
<dbReference type="InterPro" id="IPR023214">
    <property type="entry name" value="HAD_sf"/>
</dbReference>
<dbReference type="InterPro" id="IPR051540">
    <property type="entry name" value="S-2-haloacid_dehalogenase"/>
</dbReference>